<dbReference type="InterPro" id="IPR002347">
    <property type="entry name" value="SDR_fam"/>
</dbReference>
<reference evidence="5 6" key="1">
    <citation type="submission" date="2017-03" db="EMBL/GenBank/DDBJ databases">
        <title>Widespread Adenine N6-methylation of Active Genes in Fungi.</title>
        <authorList>
            <consortium name="DOE Joint Genome Institute"/>
            <person name="Mondo S.J."/>
            <person name="Dannebaum R.O."/>
            <person name="Kuo R.C."/>
            <person name="Louie K.B."/>
            <person name="Bewick A.J."/>
            <person name="Labutti K."/>
            <person name="Haridas S."/>
            <person name="Kuo A."/>
            <person name="Salamov A."/>
            <person name="Ahrendt S.R."/>
            <person name="Lau R."/>
            <person name="Bowen B.P."/>
            <person name="Lipzen A."/>
            <person name="Sullivan W."/>
            <person name="Andreopoulos W.B."/>
            <person name="Clum A."/>
            <person name="Lindquist E."/>
            <person name="Daum C."/>
            <person name="Northen T.R."/>
            <person name="Ramamoorthy G."/>
            <person name="Schmitz R.J."/>
            <person name="Gryganskyi A."/>
            <person name="Culley D."/>
            <person name="Magnuson J."/>
            <person name="James T.Y."/>
            <person name="O'Malley M.A."/>
            <person name="Stajich J.E."/>
            <person name="Spatafora J.W."/>
            <person name="Visel A."/>
            <person name="Grigoriev I.V."/>
        </authorList>
    </citation>
    <scope>NUCLEOTIDE SEQUENCE [LARGE SCALE GENOMIC DNA]</scope>
    <source>
        <strain evidence="5 6">NRRL Y-17943</strain>
    </source>
</reference>
<dbReference type="InParanoid" id="A0A1Y1UAP1"/>
<dbReference type="PANTHER" id="PTHR43618">
    <property type="entry name" value="7-ALPHA-HYDROXYSTEROID DEHYDROGENASE"/>
    <property type="match status" value="1"/>
</dbReference>
<accession>A0A1Y1UAP1</accession>
<dbReference type="InterPro" id="IPR020904">
    <property type="entry name" value="Sc_DH/Rdtase_CS"/>
</dbReference>
<dbReference type="PROSITE" id="PS00061">
    <property type="entry name" value="ADH_SHORT"/>
    <property type="match status" value="1"/>
</dbReference>
<keyword evidence="3" id="KW-0560">Oxidoreductase</keyword>
<dbReference type="GO" id="GO:0016491">
    <property type="term" value="F:oxidoreductase activity"/>
    <property type="evidence" value="ECO:0007669"/>
    <property type="project" value="UniProtKB-KW"/>
</dbReference>
<dbReference type="AlphaFoldDB" id="A0A1Y1UAP1"/>
<evidence type="ECO:0000256" key="1">
    <source>
        <dbReference type="ARBA" id="ARBA00006484"/>
    </source>
</evidence>
<organism evidence="5 6">
    <name type="scientific">Kockovaella imperatae</name>
    <dbReference type="NCBI Taxonomy" id="4999"/>
    <lineage>
        <taxon>Eukaryota</taxon>
        <taxon>Fungi</taxon>
        <taxon>Dikarya</taxon>
        <taxon>Basidiomycota</taxon>
        <taxon>Agaricomycotina</taxon>
        <taxon>Tremellomycetes</taxon>
        <taxon>Tremellales</taxon>
        <taxon>Cuniculitremaceae</taxon>
        <taxon>Kockovaella</taxon>
    </lineage>
</organism>
<dbReference type="PRINTS" id="PR00080">
    <property type="entry name" value="SDRFAMILY"/>
</dbReference>
<dbReference type="Pfam" id="PF00106">
    <property type="entry name" value="adh_short"/>
    <property type="match status" value="1"/>
</dbReference>
<evidence type="ECO:0000256" key="2">
    <source>
        <dbReference type="ARBA" id="ARBA00022857"/>
    </source>
</evidence>
<keyword evidence="2" id="KW-0521">NADP</keyword>
<gene>
    <name evidence="5" type="ORF">BD324DRAFT_633919</name>
</gene>
<dbReference type="PRINTS" id="PR00081">
    <property type="entry name" value="GDHRDH"/>
</dbReference>
<keyword evidence="6" id="KW-1185">Reference proteome</keyword>
<dbReference type="OrthoDB" id="3819888at2759"/>
<comment type="similarity">
    <text evidence="1 4">Belongs to the short-chain dehydrogenases/reductases (SDR) family.</text>
</comment>
<dbReference type="RefSeq" id="XP_021869324.1">
    <property type="nucleotide sequence ID" value="XM_022016677.1"/>
</dbReference>
<dbReference type="EMBL" id="NBSH01000012">
    <property type="protein sequence ID" value="ORX35108.1"/>
    <property type="molecule type" value="Genomic_DNA"/>
</dbReference>
<proteinExistence type="inferred from homology"/>
<comment type="caution">
    <text evidence="5">The sequence shown here is derived from an EMBL/GenBank/DDBJ whole genome shotgun (WGS) entry which is preliminary data.</text>
</comment>
<evidence type="ECO:0000256" key="3">
    <source>
        <dbReference type="ARBA" id="ARBA00023002"/>
    </source>
</evidence>
<dbReference type="InterPro" id="IPR036291">
    <property type="entry name" value="NAD(P)-bd_dom_sf"/>
</dbReference>
<dbReference type="GeneID" id="33558486"/>
<sequence length="306" mass="33150">MSTSAQALAKSVKSGETLRVENLFEVKGRVALVTGGGTGLGLITANALADNGVRVYITGRRPEPLKAAARSKGENGGEIIPIVGDASDREGIRKVRDEISKKEKFLDILINNHGVSLPHADINACEQTPEGLSEEMFENEDFPVWEQMYRINTASYHFTTFAFLPLLAAAKSVGCRSEPGNIINISSMSGITVTSQRGQFNYNASKAATLSLTKMQATEFARRNFGIRVNCVAPGYFPSGMTVIEPENNTGSDAHFQEFRTKWAIPFGRPGNAVDYAQCIISLATNQYITGSETVIDGGWLLESAF</sequence>
<protein>
    <recommendedName>
        <fullName evidence="7">Short-chain dehydrogenase</fullName>
    </recommendedName>
</protein>
<evidence type="ECO:0008006" key="7">
    <source>
        <dbReference type="Google" id="ProtNLM"/>
    </source>
</evidence>
<dbReference type="Proteomes" id="UP000193218">
    <property type="component" value="Unassembled WGS sequence"/>
</dbReference>
<dbReference type="InterPro" id="IPR052178">
    <property type="entry name" value="Sec_Metab_Biosynth_SDR"/>
</dbReference>
<dbReference type="PANTHER" id="PTHR43618:SF4">
    <property type="entry name" value="SHORT CHAIN DEHYDROGENASE_REDUCTASE FAMILY (AFU_ORTHOLOGUE AFUA_7G04540)"/>
    <property type="match status" value="1"/>
</dbReference>
<dbReference type="SUPFAM" id="SSF51735">
    <property type="entry name" value="NAD(P)-binding Rossmann-fold domains"/>
    <property type="match status" value="1"/>
</dbReference>
<dbReference type="STRING" id="4999.A0A1Y1UAP1"/>
<dbReference type="Gene3D" id="3.40.50.720">
    <property type="entry name" value="NAD(P)-binding Rossmann-like Domain"/>
    <property type="match status" value="1"/>
</dbReference>
<evidence type="ECO:0000313" key="6">
    <source>
        <dbReference type="Proteomes" id="UP000193218"/>
    </source>
</evidence>
<name>A0A1Y1UAP1_9TREE</name>
<evidence type="ECO:0000256" key="4">
    <source>
        <dbReference type="RuleBase" id="RU000363"/>
    </source>
</evidence>
<evidence type="ECO:0000313" key="5">
    <source>
        <dbReference type="EMBL" id="ORX35108.1"/>
    </source>
</evidence>